<reference evidence="1 2" key="1">
    <citation type="submission" date="2020-08" db="EMBL/GenBank/DDBJ databases">
        <title>Genomic Encyclopedia of Type Strains, Phase IV (KMG-IV): sequencing the most valuable type-strain genomes for metagenomic binning, comparative biology and taxonomic classification.</title>
        <authorList>
            <person name="Goeker M."/>
        </authorList>
    </citation>
    <scope>NUCLEOTIDE SEQUENCE [LARGE SCALE GENOMIC DNA]</scope>
    <source>
        <strain evidence="1 2">DSM 13481</strain>
    </source>
</reference>
<dbReference type="InterPro" id="IPR037285">
    <property type="entry name" value="TM0693-like_sf"/>
</dbReference>
<dbReference type="EMBL" id="JACHEX010000005">
    <property type="protein sequence ID" value="MBB6063208.1"/>
    <property type="molecule type" value="Genomic_DNA"/>
</dbReference>
<dbReference type="Proteomes" id="UP000555828">
    <property type="component" value="Unassembled WGS sequence"/>
</dbReference>
<dbReference type="RefSeq" id="WP_126993906.1">
    <property type="nucleotide sequence ID" value="NZ_JACHEX010000005.1"/>
</dbReference>
<evidence type="ECO:0000313" key="2">
    <source>
        <dbReference type="Proteomes" id="UP000555828"/>
    </source>
</evidence>
<protein>
    <submittedName>
        <fullName evidence="1">Uncharacterized protein</fullName>
    </submittedName>
</protein>
<keyword evidence="2" id="KW-1185">Reference proteome</keyword>
<gene>
    <name evidence="1" type="ORF">HNP65_001672</name>
</gene>
<dbReference type="Gene3D" id="6.10.250.50">
    <property type="match status" value="1"/>
</dbReference>
<organism evidence="1 2">
    <name type="scientific">Thermosipho japonicus</name>
    <dbReference type="NCBI Taxonomy" id="90323"/>
    <lineage>
        <taxon>Bacteria</taxon>
        <taxon>Thermotogati</taxon>
        <taxon>Thermotogota</taxon>
        <taxon>Thermotogae</taxon>
        <taxon>Thermotogales</taxon>
        <taxon>Fervidobacteriaceae</taxon>
        <taxon>Thermosipho</taxon>
    </lineage>
</organism>
<name>A0A841GTL7_9BACT</name>
<dbReference type="SUPFAM" id="SSF140560">
    <property type="entry name" value="TM0693-like"/>
    <property type="match status" value="1"/>
</dbReference>
<comment type="caution">
    <text evidence="1">The sequence shown here is derived from an EMBL/GenBank/DDBJ whole genome shotgun (WGS) entry which is preliminary data.</text>
</comment>
<sequence length="100" mass="11341">MADEEIIKIEEMIDKAIEEENFQLLNELLEKRENLLKKGISKELAKLILKKDKQRKNKILEMMEQLGVQAKNIKLGEKALKGYGGIDGLNNTGGRFKGKG</sequence>
<proteinExistence type="predicted"/>
<dbReference type="AlphaFoldDB" id="A0A841GTL7"/>
<accession>A0A841GTL7</accession>
<evidence type="ECO:0000313" key="1">
    <source>
        <dbReference type="EMBL" id="MBB6063208.1"/>
    </source>
</evidence>